<dbReference type="EMBL" id="BARU01031132">
    <property type="protein sequence ID" value="GAH71212.1"/>
    <property type="molecule type" value="Genomic_DNA"/>
</dbReference>
<comment type="catalytic activity">
    <reaction evidence="8">
        <text>a 3'-end 3'-phospho-ribonucleotide-RNA + a 5'-end dephospho-ribonucleoside-RNA + GTP = a ribonucleotidyl-ribonucleotide-RNA + GMP + diphosphate</text>
        <dbReference type="Rhea" id="RHEA:68076"/>
        <dbReference type="Rhea" id="RHEA-COMP:10463"/>
        <dbReference type="Rhea" id="RHEA-COMP:13936"/>
        <dbReference type="Rhea" id="RHEA-COMP:17355"/>
        <dbReference type="ChEBI" id="CHEBI:33019"/>
        <dbReference type="ChEBI" id="CHEBI:37565"/>
        <dbReference type="ChEBI" id="CHEBI:58115"/>
        <dbReference type="ChEBI" id="CHEBI:83062"/>
        <dbReference type="ChEBI" id="CHEBI:138284"/>
        <dbReference type="ChEBI" id="CHEBI:173118"/>
        <dbReference type="EC" id="6.5.1.8"/>
    </reaction>
</comment>
<feature type="non-terminal residue" evidence="9">
    <location>
        <position position="1"/>
    </location>
</feature>
<evidence type="ECO:0000256" key="5">
    <source>
        <dbReference type="ARBA" id="ARBA00022741"/>
    </source>
</evidence>
<dbReference type="InterPro" id="IPR036025">
    <property type="entry name" value="RtcB-like_sf"/>
</dbReference>
<keyword evidence="3" id="KW-0436">Ligase</keyword>
<sequence>AFDLEEGVISPGGVGYDINCGVRLLRTDLTVAEVTERLDALCDSMFRDIPAGVGGKGEMRLSQKDLNRVLVQGARWAVGEGYGTEHDLEVTEERGELAGADPSALSERAIKRGRPQLGTLGSGNHFLEVQRVDEIYDPEAASRVGILDRDQVTVMIHTGSRGLGYQVCDDSLPPMQQAAQKYGIELPDRQLACAPVESPEGRRYFSAMACAANYGWCNRQVITHRVREAFERVLRMGVERIGLQLVYDVAHNVAKFEEHAVDG</sequence>
<dbReference type="GO" id="GO:0005525">
    <property type="term" value="F:GTP binding"/>
    <property type="evidence" value="ECO:0007669"/>
    <property type="project" value="UniProtKB-KW"/>
</dbReference>
<keyword evidence="7" id="KW-0464">Manganese</keyword>
<dbReference type="GO" id="GO:0006396">
    <property type="term" value="P:RNA processing"/>
    <property type="evidence" value="ECO:0007669"/>
    <property type="project" value="InterPro"/>
</dbReference>
<keyword evidence="5" id="KW-0547">Nucleotide-binding</keyword>
<evidence type="ECO:0000256" key="8">
    <source>
        <dbReference type="ARBA" id="ARBA00047746"/>
    </source>
</evidence>
<proteinExistence type="predicted"/>
<name>X1HNZ4_9ZZZZ</name>
<organism evidence="9">
    <name type="scientific">marine sediment metagenome</name>
    <dbReference type="NCBI Taxonomy" id="412755"/>
    <lineage>
        <taxon>unclassified sequences</taxon>
        <taxon>metagenomes</taxon>
        <taxon>ecological metagenomes</taxon>
    </lineage>
</organism>
<accession>X1HNZ4</accession>
<evidence type="ECO:0000256" key="1">
    <source>
        <dbReference type="ARBA" id="ARBA00001936"/>
    </source>
</evidence>
<evidence type="ECO:0000256" key="2">
    <source>
        <dbReference type="ARBA" id="ARBA00012726"/>
    </source>
</evidence>
<evidence type="ECO:0000256" key="4">
    <source>
        <dbReference type="ARBA" id="ARBA00022723"/>
    </source>
</evidence>
<protein>
    <recommendedName>
        <fullName evidence="2">3'-phosphate/5'-hydroxy nucleic acid ligase</fullName>
        <ecNumber evidence="2">6.5.1.8</ecNumber>
    </recommendedName>
</protein>
<comment type="caution">
    <text evidence="9">The sequence shown here is derived from an EMBL/GenBank/DDBJ whole genome shotgun (WGS) entry which is preliminary data.</text>
</comment>
<dbReference type="SUPFAM" id="SSF103365">
    <property type="entry name" value="Hypothetical protein PH1602"/>
    <property type="match status" value="1"/>
</dbReference>
<dbReference type="PANTHER" id="PTHR11118:SF1">
    <property type="entry name" value="RNA-SPLICING LIGASE RTCB HOMOLOG"/>
    <property type="match status" value="1"/>
</dbReference>
<feature type="non-terminal residue" evidence="9">
    <location>
        <position position="263"/>
    </location>
</feature>
<dbReference type="GO" id="GO:0046872">
    <property type="term" value="F:metal ion binding"/>
    <property type="evidence" value="ECO:0007669"/>
    <property type="project" value="UniProtKB-KW"/>
</dbReference>
<dbReference type="InterPro" id="IPR001233">
    <property type="entry name" value="RtcB"/>
</dbReference>
<dbReference type="GO" id="GO:0003972">
    <property type="term" value="F:RNA ligase (ATP) activity"/>
    <property type="evidence" value="ECO:0007669"/>
    <property type="project" value="TreeGrafter"/>
</dbReference>
<dbReference type="Pfam" id="PF01139">
    <property type="entry name" value="RtcB"/>
    <property type="match status" value="1"/>
</dbReference>
<gene>
    <name evidence="9" type="ORF">S03H2_49283</name>
</gene>
<dbReference type="EC" id="6.5.1.8" evidence="2"/>
<keyword evidence="4" id="KW-0479">Metal-binding</keyword>
<dbReference type="PANTHER" id="PTHR11118">
    <property type="entry name" value="RNA-SPLICING LIGASE RTCB HOMOLOG"/>
    <property type="match status" value="1"/>
</dbReference>
<dbReference type="AlphaFoldDB" id="X1HNZ4"/>
<evidence type="ECO:0000256" key="7">
    <source>
        <dbReference type="ARBA" id="ARBA00023211"/>
    </source>
</evidence>
<evidence type="ECO:0000313" key="9">
    <source>
        <dbReference type="EMBL" id="GAH71212.1"/>
    </source>
</evidence>
<dbReference type="Gene3D" id="3.90.1860.10">
    <property type="entry name" value="tRNA-splicing ligase RtcB"/>
    <property type="match status" value="1"/>
</dbReference>
<evidence type="ECO:0000256" key="3">
    <source>
        <dbReference type="ARBA" id="ARBA00022598"/>
    </source>
</evidence>
<comment type="cofactor">
    <cofactor evidence="1">
        <name>Mn(2+)</name>
        <dbReference type="ChEBI" id="CHEBI:29035"/>
    </cofactor>
</comment>
<reference evidence="9" key="1">
    <citation type="journal article" date="2014" name="Front. Microbiol.">
        <title>High frequency of phylogenetically diverse reductive dehalogenase-homologous genes in deep subseafloor sedimentary metagenomes.</title>
        <authorList>
            <person name="Kawai M."/>
            <person name="Futagami T."/>
            <person name="Toyoda A."/>
            <person name="Takaki Y."/>
            <person name="Nishi S."/>
            <person name="Hori S."/>
            <person name="Arai W."/>
            <person name="Tsubouchi T."/>
            <person name="Morono Y."/>
            <person name="Uchiyama I."/>
            <person name="Ito T."/>
            <person name="Fujiyama A."/>
            <person name="Inagaki F."/>
            <person name="Takami H."/>
        </authorList>
    </citation>
    <scope>NUCLEOTIDE SEQUENCE</scope>
    <source>
        <strain evidence="9">Expedition CK06-06</strain>
    </source>
</reference>
<keyword evidence="6" id="KW-0342">GTP-binding</keyword>
<dbReference type="GO" id="GO:0170057">
    <property type="term" value="F:RNA ligase (GTP) activity"/>
    <property type="evidence" value="ECO:0007669"/>
    <property type="project" value="UniProtKB-EC"/>
</dbReference>
<evidence type="ECO:0000256" key="6">
    <source>
        <dbReference type="ARBA" id="ARBA00023134"/>
    </source>
</evidence>